<feature type="region of interest" description="Disordered" evidence="1">
    <location>
        <begin position="136"/>
        <end position="176"/>
    </location>
</feature>
<comment type="caution">
    <text evidence="2">The sequence shown here is derived from an EMBL/GenBank/DDBJ whole genome shotgun (WGS) entry which is preliminary data.</text>
</comment>
<keyword evidence="3" id="KW-1185">Reference proteome</keyword>
<feature type="compositionally biased region" description="Low complexity" evidence="1">
    <location>
        <begin position="449"/>
        <end position="460"/>
    </location>
</feature>
<organism evidence="2 3">
    <name type="scientific">Catenaria anguillulae PL171</name>
    <dbReference type="NCBI Taxonomy" id="765915"/>
    <lineage>
        <taxon>Eukaryota</taxon>
        <taxon>Fungi</taxon>
        <taxon>Fungi incertae sedis</taxon>
        <taxon>Blastocladiomycota</taxon>
        <taxon>Blastocladiomycetes</taxon>
        <taxon>Blastocladiales</taxon>
        <taxon>Catenariaceae</taxon>
        <taxon>Catenaria</taxon>
    </lineage>
</organism>
<feature type="compositionally biased region" description="Low complexity" evidence="1">
    <location>
        <begin position="22"/>
        <end position="87"/>
    </location>
</feature>
<protein>
    <submittedName>
        <fullName evidence="2">Uncharacterized protein</fullName>
    </submittedName>
</protein>
<dbReference type="EMBL" id="MCFL01000146">
    <property type="protein sequence ID" value="ORZ29628.1"/>
    <property type="molecule type" value="Genomic_DNA"/>
</dbReference>
<feature type="region of interest" description="Disordered" evidence="1">
    <location>
        <begin position="209"/>
        <end position="233"/>
    </location>
</feature>
<name>A0A1Y2H4Y9_9FUNG</name>
<proteinExistence type="predicted"/>
<feature type="region of interest" description="Disordered" evidence="1">
    <location>
        <begin position="269"/>
        <end position="290"/>
    </location>
</feature>
<dbReference type="AlphaFoldDB" id="A0A1Y2H4Y9"/>
<feature type="region of interest" description="Disordered" evidence="1">
    <location>
        <begin position="1"/>
        <end position="105"/>
    </location>
</feature>
<accession>A0A1Y2H4Y9</accession>
<evidence type="ECO:0000256" key="1">
    <source>
        <dbReference type="SAM" id="MobiDB-lite"/>
    </source>
</evidence>
<evidence type="ECO:0000313" key="2">
    <source>
        <dbReference type="EMBL" id="ORZ29628.1"/>
    </source>
</evidence>
<reference evidence="2 3" key="1">
    <citation type="submission" date="2016-07" db="EMBL/GenBank/DDBJ databases">
        <title>Pervasive Adenine N6-methylation of Active Genes in Fungi.</title>
        <authorList>
            <consortium name="DOE Joint Genome Institute"/>
            <person name="Mondo S.J."/>
            <person name="Dannebaum R.O."/>
            <person name="Kuo R.C."/>
            <person name="Labutti K."/>
            <person name="Haridas S."/>
            <person name="Kuo A."/>
            <person name="Salamov A."/>
            <person name="Ahrendt S.R."/>
            <person name="Lipzen A."/>
            <person name="Sullivan W."/>
            <person name="Andreopoulos W.B."/>
            <person name="Clum A."/>
            <person name="Lindquist E."/>
            <person name="Daum C."/>
            <person name="Ramamoorthy G.K."/>
            <person name="Gryganskyi A."/>
            <person name="Culley D."/>
            <person name="Magnuson J.K."/>
            <person name="James T.Y."/>
            <person name="O'Malley M.A."/>
            <person name="Stajich J.E."/>
            <person name="Spatafora J.W."/>
            <person name="Visel A."/>
            <person name="Grigoriev I.V."/>
        </authorList>
    </citation>
    <scope>NUCLEOTIDE SEQUENCE [LARGE SCALE GENOMIC DNA]</scope>
    <source>
        <strain evidence="2 3">PL171</strain>
    </source>
</reference>
<evidence type="ECO:0000313" key="3">
    <source>
        <dbReference type="Proteomes" id="UP000193411"/>
    </source>
</evidence>
<gene>
    <name evidence="2" type="ORF">BCR44DRAFT_1448863</name>
</gene>
<feature type="region of interest" description="Disordered" evidence="1">
    <location>
        <begin position="329"/>
        <end position="351"/>
    </location>
</feature>
<sequence>MDAFNPPHSLHLMPSTMPPGTPIADTATPAAAAPAGTKPFATTTTTTSAAPGRPGTATATVTAMAAESCSDTDSGTGSDSDTDASPDIPSTSYTPGSFCAPGRRLMPKPVPNALVSHDTSSTASSPSTLIEGLSIHSQSSQMAQPASQLARGGHGHDSALHTSTGTPTVTPAEPKYPMVLPSKSGFLEVRRRQRNQCFEAGDYSHLGVKSAAASTPPAQPAPSSSATSSKQAPATMSCTNAFTQTGGEVLTAQDWTGIPEFPLDVHMRDPIGPAPAPSTPARSSTPRDTAMADTPPLLAVPMASFSAATASGIAPPSRTPAEWTTSGFFASSSSTPRKLRVIPPKAPATGSIRRRDTMRPALQRQDTLELDPDILVTPPAIVSSAVDARGVPPPEERRRNAILSNQVVRQNALMPTPPRPRPVPAPGALLRHGNQAQGVGGQMGTKMASSESDGSFSSTSTVELDAHSPPHQSLLSGFESLSDAEDPPAVYRGPTDPLPKSCLKRAAKRARDDSEADDHDVGDALGTGHPCVTDGPVKRFRFAGVNSVKEFDWTDQCFKLGEERVESAMDVDLAAHIEMGQRESITDEE</sequence>
<feature type="compositionally biased region" description="Polar residues" evidence="1">
    <location>
        <begin position="160"/>
        <end position="169"/>
    </location>
</feature>
<dbReference type="Proteomes" id="UP000193411">
    <property type="component" value="Unassembled WGS sequence"/>
</dbReference>
<feature type="compositionally biased region" description="Low complexity" evidence="1">
    <location>
        <begin position="137"/>
        <end position="150"/>
    </location>
</feature>
<feature type="region of interest" description="Disordered" evidence="1">
    <location>
        <begin position="437"/>
        <end position="522"/>
    </location>
</feature>